<dbReference type="GO" id="GO:0005737">
    <property type="term" value="C:cytoplasm"/>
    <property type="evidence" value="ECO:0007669"/>
    <property type="project" value="UniProtKB-SubCell"/>
</dbReference>
<name>B9RXN3_RICCO</name>
<reference evidence="9" key="1">
    <citation type="journal article" date="2010" name="Nat. Biotechnol.">
        <title>Draft genome sequence of the oilseed species Ricinus communis.</title>
        <authorList>
            <person name="Chan A.P."/>
            <person name="Crabtree J."/>
            <person name="Zhao Q."/>
            <person name="Lorenzi H."/>
            <person name="Orvis J."/>
            <person name="Puiu D."/>
            <person name="Melake-Berhan A."/>
            <person name="Jones K.M."/>
            <person name="Redman J."/>
            <person name="Chen G."/>
            <person name="Cahoon E.B."/>
            <person name="Gedil M."/>
            <person name="Stanke M."/>
            <person name="Haas B.J."/>
            <person name="Wortman J.R."/>
            <person name="Fraser-Liggett C.M."/>
            <person name="Ravel J."/>
            <person name="Rabinowicz P.D."/>
        </authorList>
    </citation>
    <scope>NUCLEOTIDE SEQUENCE [LARGE SCALE GENOMIC DNA]</scope>
    <source>
        <strain evidence="9">cv. Hale</strain>
    </source>
</reference>
<dbReference type="InterPro" id="IPR000225">
    <property type="entry name" value="Armadillo"/>
</dbReference>
<dbReference type="GO" id="GO:0000922">
    <property type="term" value="C:spindle pole"/>
    <property type="evidence" value="ECO:0000318"/>
    <property type="project" value="GO_Central"/>
</dbReference>
<dbReference type="Gene3D" id="1.20.5.190">
    <property type="match status" value="4"/>
</dbReference>
<dbReference type="InterPro" id="IPR016024">
    <property type="entry name" value="ARM-type_fold"/>
</dbReference>
<feature type="compositionally biased region" description="Pro residues" evidence="6">
    <location>
        <begin position="1"/>
        <end position="14"/>
    </location>
</feature>
<dbReference type="SUPFAM" id="SSF47576">
    <property type="entry name" value="Calponin-homology domain, CH-domain"/>
    <property type="match status" value="1"/>
</dbReference>
<evidence type="ECO:0000259" key="7">
    <source>
        <dbReference type="PROSITE" id="PS50021"/>
    </source>
</evidence>
<dbReference type="InterPro" id="IPR051185">
    <property type="entry name" value="ASPM"/>
</dbReference>
<feature type="compositionally biased region" description="Polar residues" evidence="6">
    <location>
        <begin position="35"/>
        <end position="62"/>
    </location>
</feature>
<dbReference type="eggNOG" id="KOG0165">
    <property type="taxonomic scope" value="Eukaryota"/>
</dbReference>
<keyword evidence="3" id="KW-0677">Repeat</keyword>
<feature type="region of interest" description="Disordered" evidence="6">
    <location>
        <begin position="1"/>
        <end position="71"/>
    </location>
</feature>
<dbReference type="GO" id="GO:0007051">
    <property type="term" value="P:spindle organization"/>
    <property type="evidence" value="ECO:0000318"/>
    <property type="project" value="GO_Central"/>
</dbReference>
<dbReference type="SMART" id="SM00015">
    <property type="entry name" value="IQ"/>
    <property type="match status" value="10"/>
</dbReference>
<feature type="domain" description="Calponin-homology (CH)" evidence="7">
    <location>
        <begin position="377"/>
        <end position="499"/>
    </location>
</feature>
<dbReference type="SUPFAM" id="SSF52540">
    <property type="entry name" value="P-loop containing nucleoside triphosphate hydrolases"/>
    <property type="match status" value="2"/>
</dbReference>
<accession>B9RXN3</accession>
<dbReference type="GO" id="GO:0005516">
    <property type="term" value="F:calmodulin binding"/>
    <property type="evidence" value="ECO:0000318"/>
    <property type="project" value="GO_Central"/>
</dbReference>
<dbReference type="PROSITE" id="PS50096">
    <property type="entry name" value="IQ"/>
    <property type="match status" value="5"/>
</dbReference>
<dbReference type="EMBL" id="EQ973828">
    <property type="protein sequence ID" value="EEF43889.1"/>
    <property type="molecule type" value="Genomic_DNA"/>
</dbReference>
<dbReference type="Gene3D" id="1.10.418.10">
    <property type="entry name" value="Calponin-like domain"/>
    <property type="match status" value="1"/>
</dbReference>
<proteinExistence type="predicted"/>
<keyword evidence="4" id="KW-0112">Calmodulin-binding</keyword>
<sequence>MEGNDQPPPSPYPPSASLLKDISNFKTPKRASRVPNFTSSSPYPQFFTASKQTPKLSSSVRSSRPKHKTATARRLKAFELEQSQSSRKVQTKKEQSLKSLSKSLTTWLNFLLQNPRSCGCDLTVIDDQDGSFPEKLGGKRQRNAQWRSPKRLRGGDFVEINGTDGFSSSKNYELLRKSLKDVCSLDDLKHRMRLHLSLATCKEIFDIMSHVVKNIDEGRLKMKSHCPIVTDVGMKEKAIQILMCYNPIWIRIGLHIIFGGDSLLPSGDVKSDKEIAFLKMVIEKQFFSHAGLAKAYAYNKMVEGLYRPGYYEYLGNIILKRFLLLVLILDRAKSSSALSLKYGIDGVDGGSPLLFVVQSSIKSSRQMINDFLSSEIMLGEGNLLAHLVIVGYRVSYQQCPLFEYDFRVTDLFEDLQDGLRLCRAIQLLRSDSSILMKMVVPSDTRKKNLVNCGIALQYLKHAGVRLCDDDGMMIMEDDIANGDKELTISLLWSMFIQLQLPLLINSKILVEEILKIHGTNVDTSKNINLSSASLQLLLNWIQDPTDTRGEESIMSASEYTDAVHNFILSQKLITLLGNFPEILQISDILEHSGAISERSVVILLVFLASQLTAKKSMDQLNFHKLLCCNCQSPERRHSISEQCGLSLNAMLDQEEIDEHCNEDAARRFNAIKAWWQDMAERNNSFVIKPAISTLQHCSTKKSSINFQKGHLMDNAATLIQSHFRRSIARYHFLKMKNAVLILQTVIRAWFMVKRISAPYRFCDDMIQDSIYERWKQSERDWRYVNFIFDRHSFVKVRKSVVFIQQAARIWMMQRIQAASIRNHDMSTMELVSAATIIQKYFRVRITRSKCKVIQMMNAPHMCQMHRSNLEREAAIRIQLSWKNYIDGRCLRNQHLAAIKIQHHFQCWQLRKKFLKQKEFITKVQRCCRGWLIRRNFMHQIEAVKKIQNVIRGLNCQKAFNCRKNAAIEIQRFVRGQIARKRLLGASHFNICTTVYCKFQTSGCFPRPELKVILSAILKLQRWWRCVLLHKLRTRSAIVIQSYFRGWVSRQKVYTERRYAVMIQSHWKGYLVRKESRGQLLDLRLRVQKSAKNIDDSMRIINRLKVALSELLSMKSISGILHTCATLDMTTQHSQKCCEELVAAGAIGILLKLIRLVSRSIPDQEILKHALSTIRNLTRYQHLTEVLIDSHGSIEIIFWEFLRNKEDGYFIASEILKKICSNKKGGQSLRKLPALIKRLHSLVEELTRKSTIEKRNPQGVAAREKTEKRLREAVGILKLMTIK</sequence>
<organism evidence="8 9">
    <name type="scientific">Ricinus communis</name>
    <name type="common">Castor bean</name>
    <dbReference type="NCBI Taxonomy" id="3988"/>
    <lineage>
        <taxon>Eukaryota</taxon>
        <taxon>Viridiplantae</taxon>
        <taxon>Streptophyta</taxon>
        <taxon>Embryophyta</taxon>
        <taxon>Tracheophyta</taxon>
        <taxon>Spermatophyta</taxon>
        <taxon>Magnoliopsida</taxon>
        <taxon>eudicotyledons</taxon>
        <taxon>Gunneridae</taxon>
        <taxon>Pentapetalae</taxon>
        <taxon>rosids</taxon>
        <taxon>fabids</taxon>
        <taxon>Malpighiales</taxon>
        <taxon>Euphorbiaceae</taxon>
        <taxon>Acalyphoideae</taxon>
        <taxon>Acalypheae</taxon>
        <taxon>Ricinus</taxon>
    </lineage>
</organism>
<comment type="subcellular location">
    <subcellularLocation>
        <location evidence="1">Cytoplasm</location>
    </subcellularLocation>
</comment>
<dbReference type="InterPro" id="IPR000048">
    <property type="entry name" value="IQ_motif_EF-hand-BS"/>
</dbReference>
<dbReference type="GO" id="GO:0000278">
    <property type="term" value="P:mitotic cell cycle"/>
    <property type="evidence" value="ECO:0000318"/>
    <property type="project" value="GO_Central"/>
</dbReference>
<dbReference type="CDD" id="cd21223">
    <property type="entry name" value="CH_ASPM_rpt1"/>
    <property type="match status" value="1"/>
</dbReference>
<evidence type="ECO:0000256" key="2">
    <source>
        <dbReference type="ARBA" id="ARBA00022490"/>
    </source>
</evidence>
<dbReference type="InParanoid" id="B9RXN3"/>
<dbReference type="GO" id="GO:0051295">
    <property type="term" value="P:establishment of meiotic spindle localization"/>
    <property type="evidence" value="ECO:0000318"/>
    <property type="project" value="GO_Central"/>
</dbReference>
<dbReference type="InterPro" id="IPR027417">
    <property type="entry name" value="P-loop_NTPase"/>
</dbReference>
<dbReference type="InterPro" id="IPR036872">
    <property type="entry name" value="CH_dom_sf"/>
</dbReference>
<dbReference type="SMART" id="SM00185">
    <property type="entry name" value="ARM"/>
    <property type="match status" value="1"/>
</dbReference>
<dbReference type="SUPFAM" id="SSF48371">
    <property type="entry name" value="ARM repeat"/>
    <property type="match status" value="1"/>
</dbReference>
<evidence type="ECO:0000313" key="8">
    <source>
        <dbReference type="EMBL" id="EEF43889.1"/>
    </source>
</evidence>
<dbReference type="InterPro" id="IPR011989">
    <property type="entry name" value="ARM-like"/>
</dbReference>
<dbReference type="STRING" id="3988.B9RXN3"/>
<gene>
    <name evidence="8" type="ORF">RCOM_0905210</name>
</gene>
<dbReference type="PANTHER" id="PTHR22706">
    <property type="entry name" value="ASSEMBLY FACTOR FOR SPINDLE MICROTUBULES"/>
    <property type="match status" value="1"/>
</dbReference>
<keyword evidence="2" id="KW-0963">Cytoplasm</keyword>
<dbReference type="InterPro" id="IPR001715">
    <property type="entry name" value="CH_dom"/>
</dbReference>
<evidence type="ECO:0000256" key="3">
    <source>
        <dbReference type="ARBA" id="ARBA00022737"/>
    </source>
</evidence>
<dbReference type="PROSITE" id="PS50021">
    <property type="entry name" value="CH"/>
    <property type="match status" value="1"/>
</dbReference>
<protein>
    <recommendedName>
        <fullName evidence="7">Calponin-homology (CH) domain-containing protein</fullName>
    </recommendedName>
</protein>
<evidence type="ECO:0000256" key="6">
    <source>
        <dbReference type="SAM" id="MobiDB-lite"/>
    </source>
</evidence>
<evidence type="ECO:0000256" key="4">
    <source>
        <dbReference type="ARBA" id="ARBA00022860"/>
    </source>
</evidence>
<dbReference type="PROSITE" id="PS50176">
    <property type="entry name" value="ARM_REPEAT"/>
    <property type="match status" value="1"/>
</dbReference>
<dbReference type="Pfam" id="PF00307">
    <property type="entry name" value="CH"/>
    <property type="match status" value="1"/>
</dbReference>
<evidence type="ECO:0000313" key="9">
    <source>
        <dbReference type="Proteomes" id="UP000008311"/>
    </source>
</evidence>
<dbReference type="FunCoup" id="B9RXN3">
    <property type="interactions" value="292"/>
</dbReference>
<feature type="repeat" description="ARM" evidence="5">
    <location>
        <begin position="1147"/>
        <end position="1191"/>
    </location>
</feature>
<keyword evidence="9" id="KW-1185">Reference proteome</keyword>
<evidence type="ECO:0000256" key="5">
    <source>
        <dbReference type="PROSITE-ProRule" id="PRU00259"/>
    </source>
</evidence>
<dbReference type="PANTHER" id="PTHR22706:SF1">
    <property type="entry name" value="ASSEMBLY FACTOR FOR SPINDLE MICROTUBULES"/>
    <property type="match status" value="1"/>
</dbReference>
<dbReference type="Pfam" id="PF00612">
    <property type="entry name" value="IQ"/>
    <property type="match status" value="6"/>
</dbReference>
<dbReference type="Proteomes" id="UP000008311">
    <property type="component" value="Unassembled WGS sequence"/>
</dbReference>
<evidence type="ECO:0000256" key="1">
    <source>
        <dbReference type="ARBA" id="ARBA00004496"/>
    </source>
</evidence>
<dbReference type="Gene3D" id="1.25.10.10">
    <property type="entry name" value="Leucine-rich Repeat Variant"/>
    <property type="match status" value="1"/>
</dbReference>